<organism evidence="1 2">
    <name type="scientific">Vibrio toranzoniae</name>
    <dbReference type="NCBI Taxonomy" id="1194427"/>
    <lineage>
        <taxon>Bacteria</taxon>
        <taxon>Pseudomonadati</taxon>
        <taxon>Pseudomonadota</taxon>
        <taxon>Gammaproteobacteria</taxon>
        <taxon>Vibrionales</taxon>
        <taxon>Vibrionaceae</taxon>
        <taxon>Vibrio</taxon>
    </lineage>
</organism>
<sequence length="164" mass="18985">MEELVQKLASIDELETWKQHCQGYSSQEKKAAFERAQSLWIARKVSENTLYLHPEVISDLQKQNWLPNDLQKRMIWASVLASGEGSDSRQRFKSIKASLLKRHGRDWWEDVYKRQKSAFAAKERIRNQTASNGAAVNMLMAKTHLFGDIARDQIHSALSMVPKW</sequence>
<dbReference type="Proteomes" id="UP000057389">
    <property type="component" value="Unassembled WGS sequence"/>
</dbReference>
<gene>
    <name evidence="1" type="ORF">APQ14_19630</name>
</gene>
<proteinExistence type="predicted"/>
<name>A0A120DF85_9VIBR</name>
<protein>
    <submittedName>
        <fullName evidence="1">Uncharacterized protein</fullName>
    </submittedName>
</protein>
<dbReference type="GeneID" id="300178431"/>
<reference evidence="1 2" key="1">
    <citation type="submission" date="2015-11" db="EMBL/GenBank/DDBJ databases">
        <title>Draft WGS of Vibrio toranzoniae.</title>
        <authorList>
            <person name="Lasa A."/>
            <person name="Romalde J.L."/>
        </authorList>
    </citation>
    <scope>NUCLEOTIDE SEQUENCE [LARGE SCALE GENOMIC DNA]</scope>
    <source>
        <strain evidence="1 2">Vb 10.8</strain>
    </source>
</reference>
<accession>A0A120DF85</accession>
<evidence type="ECO:0000313" key="1">
    <source>
        <dbReference type="EMBL" id="KWT98925.1"/>
    </source>
</evidence>
<comment type="caution">
    <text evidence="1">The sequence shown here is derived from an EMBL/GenBank/DDBJ whole genome shotgun (WGS) entry which is preliminary data.</text>
</comment>
<dbReference type="OrthoDB" id="9181701at2"/>
<keyword evidence="2" id="KW-1185">Reference proteome</keyword>
<dbReference type="EMBL" id="LMXU01000049">
    <property type="protein sequence ID" value="KWT98925.1"/>
    <property type="molecule type" value="Genomic_DNA"/>
</dbReference>
<evidence type="ECO:0000313" key="2">
    <source>
        <dbReference type="Proteomes" id="UP000057389"/>
    </source>
</evidence>
<dbReference type="RefSeq" id="WP_060469812.1">
    <property type="nucleotide sequence ID" value="NZ_AP025514.1"/>
</dbReference>
<dbReference type="AlphaFoldDB" id="A0A120DF85"/>